<feature type="compositionally biased region" description="Polar residues" evidence="2">
    <location>
        <begin position="75"/>
        <end position="92"/>
    </location>
</feature>
<evidence type="ECO:0000313" key="6">
    <source>
        <dbReference type="Proteomes" id="UP000575898"/>
    </source>
</evidence>
<dbReference type="SUPFAM" id="SSF103515">
    <property type="entry name" value="Autotransporter"/>
    <property type="match status" value="1"/>
</dbReference>
<dbReference type="InterPro" id="IPR001087">
    <property type="entry name" value="GDSL"/>
</dbReference>
<dbReference type="Gene3D" id="3.40.50.1110">
    <property type="entry name" value="SGNH hydrolase"/>
    <property type="match status" value="2"/>
</dbReference>
<dbReference type="PANTHER" id="PTHR22835:SF659">
    <property type="entry name" value="GDSL LIPASE_ACYLHYDROLASE, PUTATIVE (AFU_ORTHOLOGUE AFUA_2G00510)-RELATED"/>
    <property type="match status" value="1"/>
</dbReference>
<feature type="region of interest" description="Disordered" evidence="2">
    <location>
        <begin position="75"/>
        <end position="95"/>
    </location>
</feature>
<name>A0A840MKA7_9PROT</name>
<dbReference type="GO" id="GO:0006629">
    <property type="term" value="P:lipid metabolic process"/>
    <property type="evidence" value="ECO:0007669"/>
    <property type="project" value="InterPro"/>
</dbReference>
<feature type="domain" description="Autotransporter" evidence="4">
    <location>
        <begin position="446"/>
        <end position="726"/>
    </location>
</feature>
<dbReference type="InterPro" id="IPR010917">
    <property type="entry name" value="TonB_rcpt_CS"/>
</dbReference>
<dbReference type="GO" id="GO:0016298">
    <property type="term" value="F:lipase activity"/>
    <property type="evidence" value="ECO:0007669"/>
    <property type="project" value="InterPro"/>
</dbReference>
<dbReference type="EMBL" id="JACHHY010000013">
    <property type="protein sequence ID" value="MBB5019088.1"/>
    <property type="molecule type" value="Genomic_DNA"/>
</dbReference>
<dbReference type="RefSeq" id="WP_184039323.1">
    <property type="nucleotide sequence ID" value="NZ_JACHHY010000013.1"/>
</dbReference>
<evidence type="ECO:0000256" key="1">
    <source>
        <dbReference type="ARBA" id="ARBA00008668"/>
    </source>
</evidence>
<dbReference type="SUPFAM" id="SSF52266">
    <property type="entry name" value="SGNH hydrolase"/>
    <property type="match status" value="1"/>
</dbReference>
<evidence type="ECO:0000256" key="2">
    <source>
        <dbReference type="SAM" id="MobiDB-lite"/>
    </source>
</evidence>
<evidence type="ECO:0000313" key="5">
    <source>
        <dbReference type="EMBL" id="MBB5019088.1"/>
    </source>
</evidence>
<dbReference type="SMART" id="SM00869">
    <property type="entry name" value="Autotransporter"/>
    <property type="match status" value="1"/>
</dbReference>
<keyword evidence="6" id="KW-1185">Reference proteome</keyword>
<dbReference type="PANTHER" id="PTHR22835">
    <property type="entry name" value="ZINC FINGER FYVE DOMAIN CONTAINING PROTEIN"/>
    <property type="match status" value="1"/>
</dbReference>
<dbReference type="Proteomes" id="UP000575898">
    <property type="component" value="Unassembled WGS sequence"/>
</dbReference>
<keyword evidence="3" id="KW-0732">Signal</keyword>
<comment type="caution">
    <text evidence="5">The sequence shown here is derived from an EMBL/GenBank/DDBJ whole genome shotgun (WGS) entry which is preliminary data.</text>
</comment>
<dbReference type="AlphaFoldDB" id="A0A840MKA7"/>
<dbReference type="PROSITE" id="PS01156">
    <property type="entry name" value="TONB_DEPENDENT_REC_2"/>
    <property type="match status" value="1"/>
</dbReference>
<evidence type="ECO:0000256" key="3">
    <source>
        <dbReference type="SAM" id="SignalP"/>
    </source>
</evidence>
<dbReference type="InterPro" id="IPR005546">
    <property type="entry name" value="Autotransporte_beta"/>
</dbReference>
<gene>
    <name evidence="5" type="ORF">HNQ59_002386</name>
</gene>
<dbReference type="Gene3D" id="2.40.128.130">
    <property type="entry name" value="Autotransporter beta-domain"/>
    <property type="match status" value="1"/>
</dbReference>
<comment type="similarity">
    <text evidence="1">Belongs to the 'GDSL' lipolytic enzyme family.</text>
</comment>
<evidence type="ECO:0000259" key="4">
    <source>
        <dbReference type="PROSITE" id="PS51208"/>
    </source>
</evidence>
<feature type="chain" id="PRO_5032829137" evidence="3">
    <location>
        <begin position="24"/>
        <end position="726"/>
    </location>
</feature>
<dbReference type="InterPro" id="IPR008265">
    <property type="entry name" value="Lipase_GDSL_AS"/>
</dbReference>
<dbReference type="InterPro" id="IPR036514">
    <property type="entry name" value="SGNH_hydro_sf"/>
</dbReference>
<sequence length="726" mass="75314">MKKFVKPLIALAVASSFSGAAQADSYSQMYVFGDSLSDTGAFAGGAGVAPGARFTVNPGLVYVDRVAEHYGKSMIANNRDNPNTPRTGNNYAQGGARSIESDRNGLFGNIHDLPTQVTNALDDFKARNVNGVDPNALYIMYTGGNDVPVALAKAASNPADAAAEIQASATSLLTQVARLRQAGAKTIVVPNLPNFANVPGVAFGAIDGILANSAVATGITNAVTAQVDAGIAAGSIPAANRSAAISAGISTATNAIRTAAVNAMFAQYRASDDPTTARNNAAAAAQAAFTAAGVPLPDGTVATALARAAAGGKQLSEGFNLAVSAGMITQGINVIPADIFHLVDEVVADSKLYGIDNVTGAACPNTLVNSIQCSANTPGVDSSKTYLFADDRHPTPQMHALIADYLISILDAGNAIAPLVDLQLAGGRAHEAVIDNHLRSLAGTRQSTGGYRVFVDAGSTRMDRSARDTQPRFDGKDKLSATVGFDVLATDNVNIGFAVSRNEQAGQLSGSGRVQSRETTLSVFGQADLDNWYVNWLGSIGNTNFDKIERAIKLGAATRIENGNAKADRTQLKLGLGYRMPMGPIKLIPKAGLAYQNIDIAAYQEGSGRSTAMTFSSQKVKSVVGSLGLAVEGNFAAGFGQIRPYLDLAGKHEFKGGDRKLTVGLVNMPGGFDVQIARQDDSYGTVGAGVNVDIGRATTVGLNYQQVIGMRDSKERSAGLSLLTRF</sequence>
<dbReference type="Pfam" id="PF00657">
    <property type="entry name" value="Lipase_GDSL"/>
    <property type="match status" value="1"/>
</dbReference>
<dbReference type="PROSITE" id="PS01098">
    <property type="entry name" value="LIPASE_GDSL_SER"/>
    <property type="match status" value="1"/>
</dbReference>
<feature type="signal peptide" evidence="3">
    <location>
        <begin position="1"/>
        <end position="23"/>
    </location>
</feature>
<dbReference type="InterPro" id="IPR036709">
    <property type="entry name" value="Autotransporte_beta_dom_sf"/>
</dbReference>
<organism evidence="5 6">
    <name type="scientific">Chitinivorax tropicus</name>
    <dbReference type="NCBI Taxonomy" id="714531"/>
    <lineage>
        <taxon>Bacteria</taxon>
        <taxon>Pseudomonadati</taxon>
        <taxon>Pseudomonadota</taxon>
        <taxon>Betaproteobacteria</taxon>
        <taxon>Chitinivorax</taxon>
    </lineage>
</organism>
<protein>
    <submittedName>
        <fullName evidence="5">Outer membrane lipase/esterase</fullName>
    </submittedName>
</protein>
<dbReference type="PROSITE" id="PS51208">
    <property type="entry name" value="AUTOTRANSPORTER"/>
    <property type="match status" value="1"/>
</dbReference>
<accession>A0A840MKA7</accession>
<dbReference type="Pfam" id="PF03797">
    <property type="entry name" value="Autotransporter"/>
    <property type="match status" value="1"/>
</dbReference>
<reference evidence="5 6" key="1">
    <citation type="submission" date="2020-08" db="EMBL/GenBank/DDBJ databases">
        <title>Genomic Encyclopedia of Type Strains, Phase IV (KMG-IV): sequencing the most valuable type-strain genomes for metagenomic binning, comparative biology and taxonomic classification.</title>
        <authorList>
            <person name="Goeker M."/>
        </authorList>
    </citation>
    <scope>NUCLEOTIDE SEQUENCE [LARGE SCALE GENOMIC DNA]</scope>
    <source>
        <strain evidence="5 6">DSM 27165</strain>
    </source>
</reference>
<proteinExistence type="inferred from homology"/>